<dbReference type="InterPro" id="IPR052907">
    <property type="entry name" value="Beta-lactamase/esterase"/>
</dbReference>
<proteinExistence type="predicted"/>
<dbReference type="RefSeq" id="WP_165140711.1">
    <property type="nucleotide sequence ID" value="NZ_CP049255.1"/>
</dbReference>
<feature type="domain" description="Beta-lactamase-related" evidence="1">
    <location>
        <begin position="20"/>
        <end position="375"/>
    </location>
</feature>
<sequence>MSQIEHAEHGFGAVIDVFQDAVADYPGGAALSIRVGGQTVVDATSGWADAARTIPWREDTSAVVFSCTKGLLAILAAQLVQAGRLDYNELVTEYWPEYGAEGKARTRVSDLLSHRAGLSAPHEDWTQADICDWERTVSALAAQRPLWEPGSAYNYHPITFGWLGGEIVRRIGGASVGEQFADRVARPLSADAWIGLPDAQAHRVADSLVGPTLAEHTSGMLAALDDGSNPWPARGMTLGGALPGALVGPGEGFNDPVVRRAEIPGAGGIATAHALASIWSATVVETEGHRLLNDATLDEALAPRSEGEPVFAAPGPYPRWGMGFQLDSEARRYLTPRSFGHDGAGGQAAFADPDHGIGFAFVTSAMEAGDDRATRMIDALRTAL</sequence>
<dbReference type="AlphaFoldDB" id="A0A7W4V5C8"/>
<dbReference type="EMBL" id="JACHWQ010000012">
    <property type="protein sequence ID" value="MBB2977136.1"/>
    <property type="molecule type" value="Genomic_DNA"/>
</dbReference>
<evidence type="ECO:0000313" key="2">
    <source>
        <dbReference type="EMBL" id="MBB2977136.1"/>
    </source>
</evidence>
<keyword evidence="3" id="KW-1185">Reference proteome</keyword>
<accession>A0A7W4V5C8</accession>
<gene>
    <name evidence="2" type="ORF">FHX49_002733</name>
</gene>
<dbReference type="InterPro" id="IPR012338">
    <property type="entry name" value="Beta-lactam/transpept-like"/>
</dbReference>
<comment type="caution">
    <text evidence="2">The sequence shown here is derived from an EMBL/GenBank/DDBJ whole genome shotgun (WGS) entry which is preliminary data.</text>
</comment>
<organism evidence="2 3">
    <name type="scientific">Microbacterium endophyticum</name>
    <dbReference type="NCBI Taxonomy" id="1526412"/>
    <lineage>
        <taxon>Bacteria</taxon>
        <taxon>Bacillati</taxon>
        <taxon>Actinomycetota</taxon>
        <taxon>Actinomycetes</taxon>
        <taxon>Micrococcales</taxon>
        <taxon>Microbacteriaceae</taxon>
        <taxon>Microbacterium</taxon>
    </lineage>
</organism>
<dbReference type="InterPro" id="IPR001466">
    <property type="entry name" value="Beta-lactam-related"/>
</dbReference>
<evidence type="ECO:0000313" key="3">
    <source>
        <dbReference type="Proteomes" id="UP000529310"/>
    </source>
</evidence>
<dbReference type="PANTHER" id="PTHR43319">
    <property type="entry name" value="BETA-LACTAMASE-RELATED"/>
    <property type="match status" value="1"/>
</dbReference>
<dbReference type="Pfam" id="PF00144">
    <property type="entry name" value="Beta-lactamase"/>
    <property type="match status" value="1"/>
</dbReference>
<dbReference type="Gene3D" id="3.40.710.10">
    <property type="entry name" value="DD-peptidase/beta-lactamase superfamily"/>
    <property type="match status" value="1"/>
</dbReference>
<dbReference type="SUPFAM" id="SSF56601">
    <property type="entry name" value="beta-lactamase/transpeptidase-like"/>
    <property type="match status" value="1"/>
</dbReference>
<reference evidence="2 3" key="1">
    <citation type="submission" date="2020-08" db="EMBL/GenBank/DDBJ databases">
        <title>Sequencing the genomes of 1000 actinobacteria strains.</title>
        <authorList>
            <person name="Klenk H.-P."/>
        </authorList>
    </citation>
    <scope>NUCLEOTIDE SEQUENCE [LARGE SCALE GENOMIC DNA]</scope>
    <source>
        <strain evidence="2 3">DSM 27099</strain>
    </source>
</reference>
<dbReference type="PANTHER" id="PTHR43319:SF3">
    <property type="entry name" value="BETA-LACTAMASE-RELATED DOMAIN-CONTAINING PROTEIN"/>
    <property type="match status" value="1"/>
</dbReference>
<evidence type="ECO:0000259" key="1">
    <source>
        <dbReference type="Pfam" id="PF00144"/>
    </source>
</evidence>
<protein>
    <submittedName>
        <fullName evidence="2">CubicO group peptidase (Beta-lactamase class C family)</fullName>
    </submittedName>
</protein>
<name>A0A7W4V5C8_9MICO</name>
<dbReference type="Proteomes" id="UP000529310">
    <property type="component" value="Unassembled WGS sequence"/>
</dbReference>